<dbReference type="AlphaFoldDB" id="A0A6I9U6J9"/>
<evidence type="ECO:0000256" key="5">
    <source>
        <dbReference type="PIRSR" id="PIRSR000097-1"/>
    </source>
</evidence>
<dbReference type="Proteomes" id="UP000504604">
    <property type="component" value="Linkage group LG11"/>
</dbReference>
<dbReference type="InterPro" id="IPR036812">
    <property type="entry name" value="NAD(P)_OxRdtase_dom_sf"/>
</dbReference>
<dbReference type="Gene3D" id="3.20.20.100">
    <property type="entry name" value="NADP-dependent oxidoreductase domain"/>
    <property type="match status" value="1"/>
</dbReference>
<feature type="domain" description="NADP-dependent oxidoreductase" evidence="8">
    <location>
        <begin position="19"/>
        <end position="285"/>
    </location>
</feature>
<evidence type="ECO:0000313" key="9">
    <source>
        <dbReference type="Proteomes" id="UP000504604"/>
    </source>
</evidence>
<evidence type="ECO:0000256" key="2">
    <source>
        <dbReference type="ARBA" id="ARBA00022857"/>
    </source>
</evidence>
<keyword evidence="2" id="KW-0521">NADP</keyword>
<keyword evidence="9" id="KW-1185">Reference proteome</keyword>
<gene>
    <name evidence="10" type="primary">LOC105174488</name>
</gene>
<dbReference type="InterPro" id="IPR020471">
    <property type="entry name" value="AKR"/>
</dbReference>
<dbReference type="FunCoup" id="A0A6I9U6J9">
    <property type="interactions" value="3006"/>
</dbReference>
<accession>A0A6I9U6J9</accession>
<comment type="similarity">
    <text evidence="1">Belongs to the aldo/keto reductase family.</text>
</comment>
<dbReference type="PIRSF" id="PIRSF000097">
    <property type="entry name" value="AKR"/>
    <property type="match status" value="1"/>
</dbReference>
<keyword evidence="4" id="KW-0560">Oxidoreductase</keyword>
<feature type="site" description="Lowers pKa of active site Tyr" evidence="7">
    <location>
        <position position="81"/>
    </location>
</feature>
<reference evidence="10" key="1">
    <citation type="submission" date="2025-08" db="UniProtKB">
        <authorList>
            <consortium name="RefSeq"/>
        </authorList>
    </citation>
    <scope>IDENTIFICATION</scope>
</reference>
<organism evidence="9 10">
    <name type="scientific">Sesamum indicum</name>
    <name type="common">Oriental sesame</name>
    <name type="synonym">Sesamum orientale</name>
    <dbReference type="NCBI Taxonomy" id="4182"/>
    <lineage>
        <taxon>Eukaryota</taxon>
        <taxon>Viridiplantae</taxon>
        <taxon>Streptophyta</taxon>
        <taxon>Embryophyta</taxon>
        <taxon>Tracheophyta</taxon>
        <taxon>Spermatophyta</taxon>
        <taxon>Magnoliopsida</taxon>
        <taxon>eudicotyledons</taxon>
        <taxon>Gunneridae</taxon>
        <taxon>Pentapetalae</taxon>
        <taxon>asterids</taxon>
        <taxon>lamiids</taxon>
        <taxon>Lamiales</taxon>
        <taxon>Pedaliaceae</taxon>
        <taxon>Sesamum</taxon>
    </lineage>
</organism>
<sequence length="315" mass="35120">MVQEIGYFELNTGAKIPSVGLGTWQAEPGVVGQAVEVAIKSGYRHIDCARAYGNEKEIGVVLKKLFDDGIVKREELFITSKLRNNDHAPEDVPVALNKTLEELQLDYVDLYLVHWPVRMKKDAVGFSPENLLPTDIPGTWKAMEALYDSGKARAIGVSNFSVKKLGDLLDVARVAPAVNQVECHPSWQQAKLREFCKSKGVHLSGYSPLGSPGTTWIKSEVLKHPVLVSTAEKLGKTPAQVALRWGLQMGHSVLPKSTTESRIKENFDVFSWFIPDDLFAKFSEIEQARLIRGTYAVHETLSQYKTLEELWDGEI</sequence>
<feature type="binding site" evidence="6">
    <location>
        <position position="114"/>
    </location>
    <ligand>
        <name>substrate</name>
    </ligand>
</feature>
<evidence type="ECO:0000256" key="3">
    <source>
        <dbReference type="ARBA" id="ARBA00022990"/>
    </source>
</evidence>
<dbReference type="SUPFAM" id="SSF51430">
    <property type="entry name" value="NAD(P)-linked oxidoreductase"/>
    <property type="match status" value="1"/>
</dbReference>
<dbReference type="InterPro" id="IPR018170">
    <property type="entry name" value="Aldo/ket_reductase_CS"/>
</dbReference>
<dbReference type="CDD" id="cd19125">
    <property type="entry name" value="AKR_AKR4C1-15"/>
    <property type="match status" value="1"/>
</dbReference>
<protein>
    <submittedName>
        <fullName evidence="10">Aldo-keto reductase family 4 member C9</fullName>
    </submittedName>
</protein>
<dbReference type="KEGG" id="sind:105174488"/>
<dbReference type="Pfam" id="PF00248">
    <property type="entry name" value="Aldo_ket_red"/>
    <property type="match status" value="1"/>
</dbReference>
<dbReference type="GO" id="GO:0016491">
    <property type="term" value="F:oxidoreductase activity"/>
    <property type="evidence" value="ECO:0007669"/>
    <property type="project" value="UniProtKB-KW"/>
</dbReference>
<dbReference type="InterPro" id="IPR044498">
    <property type="entry name" value="AKR4C"/>
</dbReference>
<dbReference type="InterPro" id="IPR023210">
    <property type="entry name" value="NADP_OxRdtase_dom"/>
</dbReference>
<evidence type="ECO:0000256" key="4">
    <source>
        <dbReference type="ARBA" id="ARBA00023002"/>
    </source>
</evidence>
<evidence type="ECO:0000259" key="8">
    <source>
        <dbReference type="Pfam" id="PF00248"/>
    </source>
</evidence>
<evidence type="ECO:0000256" key="6">
    <source>
        <dbReference type="PIRSR" id="PIRSR000097-2"/>
    </source>
</evidence>
<proteinExistence type="inferred from homology"/>
<keyword evidence="3" id="KW-0007">Acetylation</keyword>
<feature type="active site" description="Proton donor" evidence="5">
    <location>
        <position position="52"/>
    </location>
</feature>
<dbReference type="OrthoDB" id="416253at2759"/>
<name>A0A6I9U6J9_SESIN</name>
<dbReference type="PROSITE" id="PS00798">
    <property type="entry name" value="ALDOKETO_REDUCTASE_1"/>
    <property type="match status" value="1"/>
</dbReference>
<evidence type="ECO:0000256" key="7">
    <source>
        <dbReference type="PIRSR" id="PIRSR000097-3"/>
    </source>
</evidence>
<dbReference type="PROSITE" id="PS00063">
    <property type="entry name" value="ALDOKETO_REDUCTASE_3"/>
    <property type="match status" value="1"/>
</dbReference>
<dbReference type="InParanoid" id="A0A6I9U6J9"/>
<dbReference type="PROSITE" id="PS00062">
    <property type="entry name" value="ALDOKETO_REDUCTASE_2"/>
    <property type="match status" value="1"/>
</dbReference>
<dbReference type="PRINTS" id="PR00069">
    <property type="entry name" value="ALDKETRDTASE"/>
</dbReference>
<evidence type="ECO:0000313" key="10">
    <source>
        <dbReference type="RefSeq" id="XP_011094913.1"/>
    </source>
</evidence>
<dbReference type="FunFam" id="3.20.20.100:FF:000010">
    <property type="entry name" value="NADPH-dependent aldo-keto reductase, chloroplastic"/>
    <property type="match status" value="1"/>
</dbReference>
<dbReference type="GeneID" id="105174488"/>
<evidence type="ECO:0000256" key="1">
    <source>
        <dbReference type="ARBA" id="ARBA00007905"/>
    </source>
</evidence>
<dbReference type="PANTHER" id="PTHR11732">
    <property type="entry name" value="ALDO/KETO REDUCTASE"/>
    <property type="match status" value="1"/>
</dbReference>
<dbReference type="RefSeq" id="XP_011094913.1">
    <property type="nucleotide sequence ID" value="XM_011096611.2"/>
</dbReference>